<gene>
    <name evidence="2" type="ORF">L207DRAFT_220076</name>
</gene>
<evidence type="ECO:0000313" key="3">
    <source>
        <dbReference type="Proteomes" id="UP000235786"/>
    </source>
</evidence>
<feature type="compositionally biased region" description="Low complexity" evidence="1">
    <location>
        <begin position="47"/>
        <end position="56"/>
    </location>
</feature>
<feature type="region of interest" description="Disordered" evidence="1">
    <location>
        <begin position="34"/>
        <end position="76"/>
    </location>
</feature>
<dbReference type="AlphaFoldDB" id="A0A2J6S7J8"/>
<sequence length="240" mass="26542">MSTEDTLANIATDKLILKLLQELVARVDRLEGKDQATRVQGHTARESSGSNSQDSSDIAIHQPNTTESGTGAAEAEDRGSVCSTCGKIPGDSCHCIEVPYGYLLEDEKPSGNMPTVEERVKELERSEDSRNHLNALKLLGIAAVPADGRLGFRNFWSRSATITFNLEQAAKCVHEISVTDGHFSVSDFDCHGNYVAYGPDEYDVTGRHERIEEDSTQKFRVPFIRVSPRVPYTAPWNRLM</sequence>
<accession>A0A2J6S7J8</accession>
<dbReference type="Proteomes" id="UP000235786">
    <property type="component" value="Unassembled WGS sequence"/>
</dbReference>
<reference evidence="2 3" key="1">
    <citation type="submission" date="2016-04" db="EMBL/GenBank/DDBJ databases">
        <title>A degradative enzymes factory behind the ericoid mycorrhizal symbiosis.</title>
        <authorList>
            <consortium name="DOE Joint Genome Institute"/>
            <person name="Martino E."/>
            <person name="Morin E."/>
            <person name="Grelet G."/>
            <person name="Kuo A."/>
            <person name="Kohler A."/>
            <person name="Daghino S."/>
            <person name="Barry K."/>
            <person name="Choi C."/>
            <person name="Cichocki N."/>
            <person name="Clum A."/>
            <person name="Copeland A."/>
            <person name="Hainaut M."/>
            <person name="Haridas S."/>
            <person name="Labutti K."/>
            <person name="Lindquist E."/>
            <person name="Lipzen A."/>
            <person name="Khouja H.-R."/>
            <person name="Murat C."/>
            <person name="Ohm R."/>
            <person name="Olson A."/>
            <person name="Spatafora J."/>
            <person name="Veneault-Fourrey C."/>
            <person name="Henrissat B."/>
            <person name="Grigoriev I."/>
            <person name="Martin F."/>
            <person name="Perotto S."/>
        </authorList>
    </citation>
    <scope>NUCLEOTIDE SEQUENCE [LARGE SCALE GENOMIC DNA]</scope>
    <source>
        <strain evidence="2 3">F</strain>
    </source>
</reference>
<proteinExistence type="predicted"/>
<evidence type="ECO:0000313" key="2">
    <source>
        <dbReference type="EMBL" id="PMD46737.1"/>
    </source>
</evidence>
<evidence type="ECO:0000256" key="1">
    <source>
        <dbReference type="SAM" id="MobiDB-lite"/>
    </source>
</evidence>
<name>A0A2J6S7J8_HYAVF</name>
<organism evidence="2 3">
    <name type="scientific">Hyaloscypha variabilis (strain UAMH 11265 / GT02V1 / F)</name>
    <name type="common">Meliniomyces variabilis</name>
    <dbReference type="NCBI Taxonomy" id="1149755"/>
    <lineage>
        <taxon>Eukaryota</taxon>
        <taxon>Fungi</taxon>
        <taxon>Dikarya</taxon>
        <taxon>Ascomycota</taxon>
        <taxon>Pezizomycotina</taxon>
        <taxon>Leotiomycetes</taxon>
        <taxon>Helotiales</taxon>
        <taxon>Hyaloscyphaceae</taxon>
        <taxon>Hyaloscypha</taxon>
        <taxon>Hyaloscypha variabilis</taxon>
    </lineage>
</organism>
<keyword evidence="3" id="KW-1185">Reference proteome</keyword>
<dbReference type="EMBL" id="KZ613939">
    <property type="protein sequence ID" value="PMD46737.1"/>
    <property type="molecule type" value="Genomic_DNA"/>
</dbReference>
<protein>
    <submittedName>
        <fullName evidence="2">Uncharacterized protein</fullName>
    </submittedName>
</protein>